<dbReference type="InterPro" id="IPR036249">
    <property type="entry name" value="Thioredoxin-like_sf"/>
</dbReference>
<dbReference type="AlphaFoldDB" id="A0AAD8XYU2"/>
<comment type="caution">
    <text evidence="2">The sequence shown here is derived from an EMBL/GenBank/DDBJ whole genome shotgun (WGS) entry which is preliminary data.</text>
</comment>
<proteinExistence type="predicted"/>
<sequence>MRVALTFICSILTTARAFAPSRNAWSTGTALPAGLFDNIFKAKEQGNKVEKSIGNTTGANASFKKQLDGMMKKKKFSVLMISSSAKDCIKEKKILDEKRVKYKAIELNKEANAEAIRAEFGNGIWIRGKFIAGFNELNNLDKRGELDGLLKNVPKTTYTTPR</sequence>
<dbReference type="SUPFAM" id="SSF52833">
    <property type="entry name" value="Thioredoxin-like"/>
    <property type="match status" value="1"/>
</dbReference>
<evidence type="ECO:0000313" key="3">
    <source>
        <dbReference type="Proteomes" id="UP001224775"/>
    </source>
</evidence>
<dbReference type="EMBL" id="JATAAI010000030">
    <property type="protein sequence ID" value="KAK1735982.1"/>
    <property type="molecule type" value="Genomic_DNA"/>
</dbReference>
<evidence type="ECO:0000256" key="1">
    <source>
        <dbReference type="SAM" id="SignalP"/>
    </source>
</evidence>
<dbReference type="Gene3D" id="3.40.30.10">
    <property type="entry name" value="Glutaredoxin"/>
    <property type="match status" value="1"/>
</dbReference>
<protein>
    <recommendedName>
        <fullName evidence="4">Glutaredoxin domain-containing protein</fullName>
    </recommendedName>
</protein>
<feature type="signal peptide" evidence="1">
    <location>
        <begin position="1"/>
        <end position="17"/>
    </location>
</feature>
<dbReference type="PROSITE" id="PS51354">
    <property type="entry name" value="GLUTAREDOXIN_2"/>
    <property type="match status" value="1"/>
</dbReference>
<dbReference type="Proteomes" id="UP001224775">
    <property type="component" value="Unassembled WGS sequence"/>
</dbReference>
<gene>
    <name evidence="2" type="ORF">QTG54_013118</name>
</gene>
<name>A0AAD8XYU2_9STRA</name>
<feature type="chain" id="PRO_5042033682" description="Glutaredoxin domain-containing protein" evidence="1">
    <location>
        <begin position="18"/>
        <end position="162"/>
    </location>
</feature>
<accession>A0AAD8XYU2</accession>
<keyword evidence="1" id="KW-0732">Signal</keyword>
<evidence type="ECO:0000313" key="2">
    <source>
        <dbReference type="EMBL" id="KAK1735982.1"/>
    </source>
</evidence>
<reference evidence="2" key="1">
    <citation type="submission" date="2023-06" db="EMBL/GenBank/DDBJ databases">
        <title>Survivors Of The Sea: Transcriptome response of Skeletonema marinoi to long-term dormancy.</title>
        <authorList>
            <person name="Pinder M.I.M."/>
            <person name="Kourtchenko O."/>
            <person name="Robertson E.K."/>
            <person name="Larsson T."/>
            <person name="Maumus F."/>
            <person name="Osuna-Cruz C.M."/>
            <person name="Vancaester E."/>
            <person name="Stenow R."/>
            <person name="Vandepoele K."/>
            <person name="Ploug H."/>
            <person name="Bruchert V."/>
            <person name="Godhe A."/>
            <person name="Topel M."/>
        </authorList>
    </citation>
    <scope>NUCLEOTIDE SEQUENCE</scope>
    <source>
        <strain evidence="2">R05AC</strain>
    </source>
</reference>
<keyword evidence="3" id="KW-1185">Reference proteome</keyword>
<organism evidence="2 3">
    <name type="scientific">Skeletonema marinoi</name>
    <dbReference type="NCBI Taxonomy" id="267567"/>
    <lineage>
        <taxon>Eukaryota</taxon>
        <taxon>Sar</taxon>
        <taxon>Stramenopiles</taxon>
        <taxon>Ochrophyta</taxon>
        <taxon>Bacillariophyta</taxon>
        <taxon>Coscinodiscophyceae</taxon>
        <taxon>Thalassiosirophycidae</taxon>
        <taxon>Thalassiosirales</taxon>
        <taxon>Skeletonemataceae</taxon>
        <taxon>Skeletonema</taxon>
        <taxon>Skeletonema marinoi-dohrnii complex</taxon>
    </lineage>
</organism>
<evidence type="ECO:0008006" key="4">
    <source>
        <dbReference type="Google" id="ProtNLM"/>
    </source>
</evidence>